<keyword evidence="3" id="KW-1185">Reference proteome</keyword>
<reference evidence="2 3" key="1">
    <citation type="submission" date="2020-04" db="EMBL/GenBank/DDBJ databases">
        <title>A Flavivirga sp. nov.</title>
        <authorList>
            <person name="Sun X."/>
        </authorList>
    </citation>
    <scope>NUCLEOTIDE SEQUENCE [LARGE SCALE GENOMIC DNA]</scope>
    <source>
        <strain evidence="2 3">Y03</strain>
    </source>
</reference>
<dbReference type="Gene3D" id="2.30.30.40">
    <property type="entry name" value="SH3 Domains"/>
    <property type="match status" value="1"/>
</dbReference>
<evidence type="ECO:0000313" key="2">
    <source>
        <dbReference type="EMBL" id="NMH89668.1"/>
    </source>
</evidence>
<evidence type="ECO:0008006" key="4">
    <source>
        <dbReference type="Google" id="ProtNLM"/>
    </source>
</evidence>
<feature type="chain" id="PRO_5045185574" description="SH3 domain-containing protein" evidence="1">
    <location>
        <begin position="21"/>
        <end position="268"/>
    </location>
</feature>
<gene>
    <name evidence="2" type="ORF">HHX25_19330</name>
</gene>
<keyword evidence="1" id="KW-0732">Signal</keyword>
<accession>A0ABX1S3M3</accession>
<proteinExistence type="predicted"/>
<feature type="signal peptide" evidence="1">
    <location>
        <begin position="1"/>
        <end position="20"/>
    </location>
</feature>
<organism evidence="2 3">
    <name type="scientific">Flavivirga algicola</name>
    <dbReference type="NCBI Taxonomy" id="2729136"/>
    <lineage>
        <taxon>Bacteria</taxon>
        <taxon>Pseudomonadati</taxon>
        <taxon>Bacteroidota</taxon>
        <taxon>Flavobacteriia</taxon>
        <taxon>Flavobacteriales</taxon>
        <taxon>Flavobacteriaceae</taxon>
        <taxon>Flavivirga</taxon>
    </lineage>
</organism>
<evidence type="ECO:0000313" key="3">
    <source>
        <dbReference type="Proteomes" id="UP000746690"/>
    </source>
</evidence>
<dbReference type="Proteomes" id="UP000746690">
    <property type="component" value="Unassembled WGS sequence"/>
</dbReference>
<sequence>MNRLKLSILFLLLSIGAIYCQTQNTLRYSINDSLAIEGNGIWIRSKPMTGKVVFKLNEGSTCRVLEKGNKQSIGTTTDYWYLISFENLKGWVFGSQTSMKQGETSPDFETYLRNFLDKHFFGVAFDYRVHNSQAKNLKHIDIGYFRLYNPGILCQLEPYKLSENYNKEQEPNMPEATYFENQMPKDGFCDKSKSPDGIYFKEVEKFPSYTIFSNEYENKAIELPLMYKRGKKMKVVVLHNSMIIKTLYFIAADNNWSLVIIDDCDCSS</sequence>
<comment type="caution">
    <text evidence="2">The sequence shown here is derived from an EMBL/GenBank/DDBJ whole genome shotgun (WGS) entry which is preliminary data.</text>
</comment>
<evidence type="ECO:0000256" key="1">
    <source>
        <dbReference type="SAM" id="SignalP"/>
    </source>
</evidence>
<protein>
    <recommendedName>
        <fullName evidence="4">SH3 domain-containing protein</fullName>
    </recommendedName>
</protein>
<dbReference type="EMBL" id="JABBHF010000014">
    <property type="protein sequence ID" value="NMH89668.1"/>
    <property type="molecule type" value="Genomic_DNA"/>
</dbReference>
<name>A0ABX1S3M3_9FLAO</name>
<dbReference type="RefSeq" id="WP_169676849.1">
    <property type="nucleotide sequence ID" value="NZ_JABBHF010000014.1"/>
</dbReference>